<dbReference type="PANTHER" id="PTHR47221:SF6">
    <property type="entry name" value="FIBRINOGEN ALPHA CHAIN"/>
    <property type="match status" value="1"/>
</dbReference>
<keyword evidence="6" id="KW-0325">Glycoprotein</keyword>
<dbReference type="OMA" id="INADHWI"/>
<dbReference type="InterPro" id="IPR036056">
    <property type="entry name" value="Fibrinogen-like_C"/>
</dbReference>
<dbReference type="eggNOG" id="KOG2579">
    <property type="taxonomic scope" value="Eukaryota"/>
</dbReference>
<dbReference type="STRING" id="45351.A7RH13"/>
<dbReference type="KEGG" id="nve:5521541"/>
<feature type="domain" description="Fibrinogen C-terminal" evidence="7">
    <location>
        <begin position="1"/>
        <end position="197"/>
    </location>
</feature>
<dbReference type="CDD" id="cd00087">
    <property type="entry name" value="FReD"/>
    <property type="match status" value="1"/>
</dbReference>
<evidence type="ECO:0000259" key="7">
    <source>
        <dbReference type="PROSITE" id="PS51406"/>
    </source>
</evidence>
<dbReference type="PROSITE" id="PS00514">
    <property type="entry name" value="FIBRINOGEN_C_1"/>
    <property type="match status" value="1"/>
</dbReference>
<dbReference type="HOGENOM" id="CLU_038628_6_0_1"/>
<dbReference type="InterPro" id="IPR020837">
    <property type="entry name" value="Fibrinogen_CS"/>
</dbReference>
<dbReference type="NCBIfam" id="NF040941">
    <property type="entry name" value="GGGWT_bact"/>
    <property type="match status" value="1"/>
</dbReference>
<dbReference type="Pfam" id="PF00147">
    <property type="entry name" value="Fibrinogen_C"/>
    <property type="match status" value="1"/>
</dbReference>
<dbReference type="InParanoid" id="A7RH13"/>
<dbReference type="SMART" id="SM00186">
    <property type="entry name" value="FBG"/>
    <property type="match status" value="1"/>
</dbReference>
<gene>
    <name evidence="8" type="ORF">NEMVEDRAFT_v1g81419</name>
</gene>
<dbReference type="PROSITE" id="PS51406">
    <property type="entry name" value="FIBRINOGEN_C_2"/>
    <property type="match status" value="1"/>
</dbReference>
<sequence>GEYMITPDGHSSSPVYCDMTTQGGGWTVFQRRADGTTDFHRGWNQYKTGFGNLSDEFWLGNDLIHLLTKQPSTLHVEIEDWNGVKKIADFGRFQVEGETTGFRLTVSDFSKASTAGNSLAVHNRMKFTTHDRDNDMLRGHNCASLLSGGWWFTDCHFSNLNGEYVGDIVNEKGVVWYQFEQSFKSFRLTQMMTRPIV</sequence>
<evidence type="ECO:0000256" key="5">
    <source>
        <dbReference type="ARBA" id="ARBA00023157"/>
    </source>
</evidence>
<name>A7RH13_NEMVE</name>
<evidence type="ECO:0000256" key="6">
    <source>
        <dbReference type="ARBA" id="ARBA00023180"/>
    </source>
</evidence>
<evidence type="ECO:0000256" key="1">
    <source>
        <dbReference type="ARBA" id="ARBA00004613"/>
    </source>
</evidence>
<dbReference type="EMBL" id="DS469510">
    <property type="protein sequence ID" value="EDO49275.1"/>
    <property type="molecule type" value="Genomic_DNA"/>
</dbReference>
<protein>
    <recommendedName>
        <fullName evidence="7">Fibrinogen C-terminal domain-containing protein</fullName>
    </recommendedName>
</protein>
<evidence type="ECO:0000256" key="3">
    <source>
        <dbReference type="ARBA" id="ARBA00022729"/>
    </source>
</evidence>
<dbReference type="InterPro" id="IPR014716">
    <property type="entry name" value="Fibrinogen_a/b/g_C_1"/>
</dbReference>
<accession>A7RH13</accession>
<keyword evidence="9" id="KW-1185">Reference proteome</keyword>
<dbReference type="PhylomeDB" id="A7RH13"/>
<dbReference type="OrthoDB" id="5967688at2759"/>
<keyword evidence="5" id="KW-1015">Disulfide bond</keyword>
<reference evidence="8 9" key="1">
    <citation type="journal article" date="2007" name="Science">
        <title>Sea anemone genome reveals ancestral eumetazoan gene repertoire and genomic organization.</title>
        <authorList>
            <person name="Putnam N.H."/>
            <person name="Srivastava M."/>
            <person name="Hellsten U."/>
            <person name="Dirks B."/>
            <person name="Chapman J."/>
            <person name="Salamov A."/>
            <person name="Terry A."/>
            <person name="Shapiro H."/>
            <person name="Lindquist E."/>
            <person name="Kapitonov V.V."/>
            <person name="Jurka J."/>
            <person name="Genikhovich G."/>
            <person name="Grigoriev I.V."/>
            <person name="Lucas S.M."/>
            <person name="Steele R.E."/>
            <person name="Finnerty J.R."/>
            <person name="Technau U."/>
            <person name="Martindale M.Q."/>
            <person name="Rokhsar D.S."/>
        </authorList>
    </citation>
    <scope>NUCLEOTIDE SEQUENCE [LARGE SCALE GENOMIC DNA]</scope>
    <source>
        <strain evidence="9">CH2 X CH6</strain>
    </source>
</reference>
<evidence type="ECO:0000313" key="9">
    <source>
        <dbReference type="Proteomes" id="UP000001593"/>
    </source>
</evidence>
<keyword evidence="4" id="KW-0175">Coiled coil</keyword>
<dbReference type="PANTHER" id="PTHR47221">
    <property type="entry name" value="FIBRINOGEN ALPHA CHAIN"/>
    <property type="match status" value="1"/>
</dbReference>
<keyword evidence="2" id="KW-0964">Secreted</keyword>
<dbReference type="SUPFAM" id="SSF56496">
    <property type="entry name" value="Fibrinogen C-terminal domain-like"/>
    <property type="match status" value="1"/>
</dbReference>
<proteinExistence type="predicted"/>
<comment type="subcellular location">
    <subcellularLocation>
        <location evidence="1">Secreted</location>
    </subcellularLocation>
</comment>
<dbReference type="Gene3D" id="3.90.215.10">
    <property type="entry name" value="Gamma Fibrinogen, chain A, domain 1"/>
    <property type="match status" value="1"/>
</dbReference>
<keyword evidence="3" id="KW-0732">Signal</keyword>
<dbReference type="AlphaFoldDB" id="A7RH13"/>
<evidence type="ECO:0000256" key="2">
    <source>
        <dbReference type="ARBA" id="ARBA00022525"/>
    </source>
</evidence>
<dbReference type="InterPro" id="IPR037579">
    <property type="entry name" value="FIB_ANG-like"/>
</dbReference>
<evidence type="ECO:0000256" key="4">
    <source>
        <dbReference type="ARBA" id="ARBA00023054"/>
    </source>
</evidence>
<organism evidence="8 9">
    <name type="scientific">Nematostella vectensis</name>
    <name type="common">Starlet sea anemone</name>
    <dbReference type="NCBI Taxonomy" id="45351"/>
    <lineage>
        <taxon>Eukaryota</taxon>
        <taxon>Metazoa</taxon>
        <taxon>Cnidaria</taxon>
        <taxon>Anthozoa</taxon>
        <taxon>Hexacorallia</taxon>
        <taxon>Actiniaria</taxon>
        <taxon>Edwardsiidae</taxon>
        <taxon>Nematostella</taxon>
    </lineage>
</organism>
<dbReference type="InterPro" id="IPR002181">
    <property type="entry name" value="Fibrinogen_a/b/g_C_dom"/>
</dbReference>
<dbReference type="Proteomes" id="UP000001593">
    <property type="component" value="Unassembled WGS sequence"/>
</dbReference>
<evidence type="ECO:0000313" key="8">
    <source>
        <dbReference type="EMBL" id="EDO49275.1"/>
    </source>
</evidence>
<dbReference type="GO" id="GO:0005615">
    <property type="term" value="C:extracellular space"/>
    <property type="evidence" value="ECO:0000318"/>
    <property type="project" value="GO_Central"/>
</dbReference>
<feature type="non-terminal residue" evidence="8">
    <location>
        <position position="1"/>
    </location>
</feature>